<evidence type="ECO:0000256" key="6">
    <source>
        <dbReference type="ARBA" id="ARBA00023277"/>
    </source>
</evidence>
<dbReference type="InterPro" id="IPR043595">
    <property type="entry name" value="FaeB/C/D"/>
</dbReference>
<dbReference type="Gene3D" id="3.40.50.1820">
    <property type="entry name" value="alpha/beta hydrolase"/>
    <property type="match status" value="1"/>
</dbReference>
<keyword evidence="4 8" id="KW-0732">Signal</keyword>
<feature type="chain" id="PRO_5015945278" description="Feruloyl esterase" evidence="8">
    <location>
        <begin position="20"/>
        <end position="343"/>
    </location>
</feature>
<keyword evidence="6" id="KW-0119">Carbohydrate metabolism</keyword>
<evidence type="ECO:0000256" key="3">
    <source>
        <dbReference type="ARBA" id="ARBA00022651"/>
    </source>
</evidence>
<evidence type="ECO:0000256" key="7">
    <source>
        <dbReference type="ARBA" id="ARBA00023326"/>
    </source>
</evidence>
<name>A0A2V0NWU3_9CHLO</name>
<dbReference type="InterPro" id="IPR029058">
    <property type="entry name" value="AB_hydrolase_fold"/>
</dbReference>
<feature type="signal peptide" evidence="8">
    <location>
        <begin position="1"/>
        <end position="19"/>
    </location>
</feature>
<evidence type="ECO:0000313" key="10">
    <source>
        <dbReference type="Proteomes" id="UP000247498"/>
    </source>
</evidence>
<dbReference type="PANTHER" id="PTHR38050">
    <property type="match status" value="1"/>
</dbReference>
<dbReference type="GO" id="GO:0030600">
    <property type="term" value="F:feruloyl esterase activity"/>
    <property type="evidence" value="ECO:0007669"/>
    <property type="project" value="InterPro"/>
</dbReference>
<keyword evidence="2" id="KW-0964">Secreted</keyword>
<evidence type="ECO:0000313" key="9">
    <source>
        <dbReference type="EMBL" id="GBF89407.1"/>
    </source>
</evidence>
<protein>
    <recommendedName>
        <fullName evidence="11">Feruloyl esterase</fullName>
    </recommendedName>
</protein>
<dbReference type="GO" id="GO:0045493">
    <property type="term" value="P:xylan catabolic process"/>
    <property type="evidence" value="ECO:0007669"/>
    <property type="project" value="UniProtKB-KW"/>
</dbReference>
<evidence type="ECO:0008006" key="11">
    <source>
        <dbReference type="Google" id="ProtNLM"/>
    </source>
</evidence>
<evidence type="ECO:0000256" key="8">
    <source>
        <dbReference type="SAM" id="SignalP"/>
    </source>
</evidence>
<evidence type="ECO:0000256" key="5">
    <source>
        <dbReference type="ARBA" id="ARBA00022801"/>
    </source>
</evidence>
<accession>A0A2V0NWU3</accession>
<dbReference type="EMBL" id="BDRX01000010">
    <property type="protein sequence ID" value="GBF89407.1"/>
    <property type="molecule type" value="Genomic_DNA"/>
</dbReference>
<sequence>MGLRGIVLLLLALLAGAAARAPPRADCAAGNLECACAAAGGAWHAYKPPLEPVCTVTILHQDRERTFNIFLPRAYDARAQKYPVWVHLHGVYWASMDDISARMGFTVQATEATPMWDTLSTGPYRDTAVAVYPQALPPGGDAFKRTFWNNPFWHCSVDVCADPSIDDIGFIEKVFLELPARLSMDRKKVFLSGTSAGGMMLHTLLCSSPIVSHFTTAAVDLIGGLGESMRHTCRDSHHVPLRIIHGENDTVLHFDEACEVDGVRFLSTRDTAAMWKERYGCASEPDAPDVWGDGITTCDALCAKKGLLELCRMRGIGHQLDVPTLGYPFTAAWEFFKSVAGMK</sequence>
<comment type="subcellular location">
    <subcellularLocation>
        <location evidence="1">Secreted</location>
    </subcellularLocation>
</comment>
<dbReference type="Proteomes" id="UP000247498">
    <property type="component" value="Unassembled WGS sequence"/>
</dbReference>
<gene>
    <name evidence="9" type="ORF">Rsub_01979</name>
</gene>
<dbReference type="AlphaFoldDB" id="A0A2V0NWU3"/>
<proteinExistence type="predicted"/>
<dbReference type="PANTHER" id="PTHR38050:SF2">
    <property type="entry name" value="FERULOYL ESTERASE C-RELATED"/>
    <property type="match status" value="1"/>
</dbReference>
<keyword evidence="3" id="KW-0858">Xylan degradation</keyword>
<evidence type="ECO:0000256" key="2">
    <source>
        <dbReference type="ARBA" id="ARBA00022525"/>
    </source>
</evidence>
<keyword evidence="5" id="KW-0378">Hydrolase</keyword>
<comment type="caution">
    <text evidence="9">The sequence shown here is derived from an EMBL/GenBank/DDBJ whole genome shotgun (WGS) entry which is preliminary data.</text>
</comment>
<dbReference type="InParanoid" id="A0A2V0NWU3"/>
<reference evidence="9 10" key="1">
    <citation type="journal article" date="2018" name="Sci. Rep.">
        <title>Raphidocelis subcapitata (=Pseudokirchneriella subcapitata) provides an insight into genome evolution and environmental adaptations in the Sphaeropleales.</title>
        <authorList>
            <person name="Suzuki S."/>
            <person name="Yamaguchi H."/>
            <person name="Nakajima N."/>
            <person name="Kawachi M."/>
        </authorList>
    </citation>
    <scope>NUCLEOTIDE SEQUENCE [LARGE SCALE GENOMIC DNA]</scope>
    <source>
        <strain evidence="9 10">NIES-35</strain>
    </source>
</reference>
<evidence type="ECO:0000256" key="1">
    <source>
        <dbReference type="ARBA" id="ARBA00004613"/>
    </source>
</evidence>
<dbReference type="SUPFAM" id="SSF53474">
    <property type="entry name" value="alpha/beta-Hydrolases"/>
    <property type="match status" value="1"/>
</dbReference>
<dbReference type="GO" id="GO:0005576">
    <property type="term" value="C:extracellular region"/>
    <property type="evidence" value="ECO:0007669"/>
    <property type="project" value="UniProtKB-SubCell"/>
</dbReference>
<keyword evidence="10" id="KW-1185">Reference proteome</keyword>
<dbReference type="OrthoDB" id="424610at2759"/>
<evidence type="ECO:0000256" key="4">
    <source>
        <dbReference type="ARBA" id="ARBA00022729"/>
    </source>
</evidence>
<organism evidence="9 10">
    <name type="scientific">Raphidocelis subcapitata</name>
    <dbReference type="NCBI Taxonomy" id="307507"/>
    <lineage>
        <taxon>Eukaryota</taxon>
        <taxon>Viridiplantae</taxon>
        <taxon>Chlorophyta</taxon>
        <taxon>core chlorophytes</taxon>
        <taxon>Chlorophyceae</taxon>
        <taxon>CS clade</taxon>
        <taxon>Sphaeropleales</taxon>
        <taxon>Selenastraceae</taxon>
        <taxon>Raphidocelis</taxon>
    </lineage>
</organism>
<keyword evidence="7" id="KW-0624">Polysaccharide degradation</keyword>